<evidence type="ECO:0000256" key="9">
    <source>
        <dbReference type="PIRSR" id="PIRSR602401-1"/>
    </source>
</evidence>
<dbReference type="GO" id="GO:0016705">
    <property type="term" value="F:oxidoreductase activity, acting on paired donors, with incorporation or reduction of molecular oxygen"/>
    <property type="evidence" value="ECO:0007669"/>
    <property type="project" value="InterPro"/>
</dbReference>
<keyword evidence="5 9" id="KW-0479">Metal-binding</keyword>
<keyword evidence="8 10" id="KW-0503">Monooxygenase</keyword>
<dbReference type="EMBL" id="CAJMWS010000643">
    <property type="protein sequence ID" value="CAE6456450.1"/>
    <property type="molecule type" value="Genomic_DNA"/>
</dbReference>
<feature type="region of interest" description="Disordered" evidence="11">
    <location>
        <begin position="146"/>
        <end position="198"/>
    </location>
</feature>
<keyword evidence="7 9" id="KW-0408">Iron</keyword>
<dbReference type="InterPro" id="IPR017972">
    <property type="entry name" value="Cyt_P450_CS"/>
</dbReference>
<dbReference type="PANTHER" id="PTHR46300">
    <property type="entry name" value="P450, PUTATIVE (EUROFUNG)-RELATED-RELATED"/>
    <property type="match status" value="1"/>
</dbReference>
<protein>
    <recommendedName>
        <fullName evidence="12">ATPase AAA-type core domain-containing protein</fullName>
    </recommendedName>
</protein>
<evidence type="ECO:0000313" key="13">
    <source>
        <dbReference type="EMBL" id="CAE6456450.1"/>
    </source>
</evidence>
<proteinExistence type="inferred from homology"/>
<accession>A0A8H3GLZ1</accession>
<organism evidence="13 14">
    <name type="scientific">Rhizoctonia solani</name>
    <dbReference type="NCBI Taxonomy" id="456999"/>
    <lineage>
        <taxon>Eukaryota</taxon>
        <taxon>Fungi</taxon>
        <taxon>Dikarya</taxon>
        <taxon>Basidiomycota</taxon>
        <taxon>Agaricomycotina</taxon>
        <taxon>Agaricomycetes</taxon>
        <taxon>Cantharellales</taxon>
        <taxon>Ceratobasidiaceae</taxon>
        <taxon>Rhizoctonia</taxon>
    </lineage>
</organism>
<comment type="cofactor">
    <cofactor evidence="1 9">
        <name>heme</name>
        <dbReference type="ChEBI" id="CHEBI:30413"/>
    </cofactor>
</comment>
<evidence type="ECO:0000256" key="3">
    <source>
        <dbReference type="ARBA" id="ARBA00010617"/>
    </source>
</evidence>
<dbReference type="InterPro" id="IPR050364">
    <property type="entry name" value="Cytochrome_P450_fung"/>
</dbReference>
<dbReference type="AlphaFoldDB" id="A0A8H3GLZ1"/>
<dbReference type="GO" id="GO:0005506">
    <property type="term" value="F:iron ion binding"/>
    <property type="evidence" value="ECO:0007669"/>
    <property type="project" value="InterPro"/>
</dbReference>
<comment type="pathway">
    <text evidence="2">Secondary metabolite biosynthesis.</text>
</comment>
<evidence type="ECO:0000256" key="8">
    <source>
        <dbReference type="ARBA" id="ARBA00023033"/>
    </source>
</evidence>
<keyword evidence="6 10" id="KW-0560">Oxidoreductase</keyword>
<dbReference type="SUPFAM" id="SSF52540">
    <property type="entry name" value="P-loop containing nucleoside triphosphate hydrolases"/>
    <property type="match status" value="1"/>
</dbReference>
<dbReference type="InterPro" id="IPR003959">
    <property type="entry name" value="ATPase_AAA_core"/>
</dbReference>
<comment type="similarity">
    <text evidence="3 10">Belongs to the cytochrome P450 family.</text>
</comment>
<evidence type="ECO:0000256" key="2">
    <source>
        <dbReference type="ARBA" id="ARBA00005179"/>
    </source>
</evidence>
<dbReference type="GO" id="GO:0016887">
    <property type="term" value="F:ATP hydrolysis activity"/>
    <property type="evidence" value="ECO:0007669"/>
    <property type="project" value="InterPro"/>
</dbReference>
<evidence type="ECO:0000256" key="4">
    <source>
        <dbReference type="ARBA" id="ARBA00022617"/>
    </source>
</evidence>
<comment type="caution">
    <text evidence="13">The sequence shown here is derived from an EMBL/GenBank/DDBJ whole genome shotgun (WGS) entry which is preliminary data.</text>
</comment>
<gene>
    <name evidence="13" type="ORF">RDB_LOCUS152971</name>
</gene>
<name>A0A8H3GLZ1_9AGAM</name>
<feature type="compositionally biased region" description="Basic and acidic residues" evidence="11">
    <location>
        <begin position="176"/>
        <end position="198"/>
    </location>
</feature>
<feature type="binding site" description="axial binding residue" evidence="9">
    <location>
        <position position="381"/>
    </location>
    <ligand>
        <name>heme</name>
        <dbReference type="ChEBI" id="CHEBI:30413"/>
    </ligand>
    <ligandPart>
        <name>Fe</name>
        <dbReference type="ChEBI" id="CHEBI:18248"/>
    </ligandPart>
</feature>
<dbReference type="Proteomes" id="UP000663846">
    <property type="component" value="Unassembled WGS sequence"/>
</dbReference>
<reference evidence="13" key="1">
    <citation type="submission" date="2021-01" db="EMBL/GenBank/DDBJ databases">
        <authorList>
            <person name="Kaushik A."/>
        </authorList>
    </citation>
    <scope>NUCLEOTIDE SEQUENCE</scope>
    <source>
        <strain evidence="13">AG1-1C</strain>
    </source>
</reference>
<dbReference type="SUPFAM" id="SSF48264">
    <property type="entry name" value="Cytochrome P450"/>
    <property type="match status" value="1"/>
</dbReference>
<dbReference type="Gene3D" id="1.10.630.10">
    <property type="entry name" value="Cytochrome P450"/>
    <property type="match status" value="1"/>
</dbReference>
<dbReference type="PRINTS" id="PR00463">
    <property type="entry name" value="EP450I"/>
</dbReference>
<sequence length="448" mass="49861">MWNDGTLVPHIRRHLTDSGAMTKGNHGRPSRSTHIPTCIVVPAKRNLEHERLIREKRRLNINEIRVRIALLSVGGELNDNPHPIGSDEKLDKFTSLCKHGTLRFGKIKRVAKRAVETTLVEFPTADLTPVTWVAFREAWRTQEERDKESSDWLKNSMPPKAGSKDDGDESESNDEGSIKSRDSKRKSDAGDPLVEKLKKEGVGERQKRYLDCVIRPADIQSGFDAVHLPASTIDTVRTLVSLRLACPKAFQTGLLKQYNMSGGLLFGPPGTGKTLLAKAIAKESGCRMPGLVSIMTAVPHVCYEDDVYRGYDIPKGTVLKYLVRNVDMLNVLGAENFLPNTSRAMSRDESIYKDPEVFDPDRFLDPKVPPLSAFGWGRRKCPGVYYGQAAVFTSIASLLATFNLTKKLDSNGREIIPEIEDGSNSMTLYVPQHPIERISSNQVSKPVV</sequence>
<evidence type="ECO:0000256" key="10">
    <source>
        <dbReference type="RuleBase" id="RU000461"/>
    </source>
</evidence>
<dbReference type="GO" id="GO:0020037">
    <property type="term" value="F:heme binding"/>
    <property type="evidence" value="ECO:0007669"/>
    <property type="project" value="InterPro"/>
</dbReference>
<evidence type="ECO:0000256" key="11">
    <source>
        <dbReference type="SAM" id="MobiDB-lite"/>
    </source>
</evidence>
<dbReference type="InterPro" id="IPR027417">
    <property type="entry name" value="P-loop_NTPase"/>
</dbReference>
<evidence type="ECO:0000256" key="5">
    <source>
        <dbReference type="ARBA" id="ARBA00022723"/>
    </source>
</evidence>
<evidence type="ECO:0000256" key="7">
    <source>
        <dbReference type="ARBA" id="ARBA00023004"/>
    </source>
</evidence>
<dbReference type="InterPro" id="IPR001128">
    <property type="entry name" value="Cyt_P450"/>
</dbReference>
<dbReference type="Pfam" id="PF00067">
    <property type="entry name" value="p450"/>
    <property type="match status" value="1"/>
</dbReference>
<feature type="domain" description="ATPase AAA-type core" evidence="12">
    <location>
        <begin position="264"/>
        <end position="287"/>
    </location>
</feature>
<dbReference type="GO" id="GO:0004497">
    <property type="term" value="F:monooxygenase activity"/>
    <property type="evidence" value="ECO:0007669"/>
    <property type="project" value="UniProtKB-KW"/>
</dbReference>
<dbReference type="GO" id="GO:0005524">
    <property type="term" value="F:ATP binding"/>
    <property type="evidence" value="ECO:0007669"/>
    <property type="project" value="InterPro"/>
</dbReference>
<evidence type="ECO:0000256" key="6">
    <source>
        <dbReference type="ARBA" id="ARBA00023002"/>
    </source>
</evidence>
<evidence type="ECO:0000256" key="1">
    <source>
        <dbReference type="ARBA" id="ARBA00001971"/>
    </source>
</evidence>
<evidence type="ECO:0000259" key="12">
    <source>
        <dbReference type="Pfam" id="PF00004"/>
    </source>
</evidence>
<evidence type="ECO:0000313" key="14">
    <source>
        <dbReference type="Proteomes" id="UP000663846"/>
    </source>
</evidence>
<dbReference type="PANTHER" id="PTHR46300:SF5">
    <property type="entry name" value="CYTOCHROME P450"/>
    <property type="match status" value="1"/>
</dbReference>
<dbReference type="PROSITE" id="PS00086">
    <property type="entry name" value="CYTOCHROME_P450"/>
    <property type="match status" value="1"/>
</dbReference>
<dbReference type="Gene3D" id="3.40.50.300">
    <property type="entry name" value="P-loop containing nucleotide triphosphate hydrolases"/>
    <property type="match status" value="1"/>
</dbReference>
<dbReference type="Pfam" id="PF00004">
    <property type="entry name" value="AAA"/>
    <property type="match status" value="1"/>
</dbReference>
<dbReference type="InterPro" id="IPR036396">
    <property type="entry name" value="Cyt_P450_sf"/>
</dbReference>
<keyword evidence="4 9" id="KW-0349">Heme</keyword>
<dbReference type="InterPro" id="IPR002401">
    <property type="entry name" value="Cyt_P450_E_grp-I"/>
</dbReference>